<keyword evidence="2" id="KW-1133">Transmembrane helix</keyword>
<reference evidence="3" key="1">
    <citation type="submission" date="2022-09" db="EMBL/GenBank/DDBJ databases">
        <title>Aureispira anguillicida sp. nov., isolated from Leptocephalus of Japanese eel Anguilla japonica.</title>
        <authorList>
            <person name="Yuasa K."/>
            <person name="Mekata T."/>
            <person name="Ikunari K."/>
        </authorList>
    </citation>
    <scope>NUCLEOTIDE SEQUENCE</scope>
    <source>
        <strain evidence="3">EL160426</strain>
    </source>
</reference>
<dbReference type="PROSITE" id="PS50005">
    <property type="entry name" value="TPR"/>
    <property type="match status" value="1"/>
</dbReference>
<dbReference type="SUPFAM" id="SSF48452">
    <property type="entry name" value="TPR-like"/>
    <property type="match status" value="1"/>
</dbReference>
<evidence type="ECO:0000256" key="2">
    <source>
        <dbReference type="SAM" id="Phobius"/>
    </source>
</evidence>
<dbReference type="InterPro" id="IPR019734">
    <property type="entry name" value="TPR_rpt"/>
</dbReference>
<feature type="repeat" description="TPR" evidence="1">
    <location>
        <begin position="102"/>
        <end position="135"/>
    </location>
</feature>
<dbReference type="Gene3D" id="1.25.40.10">
    <property type="entry name" value="Tetratricopeptide repeat domain"/>
    <property type="match status" value="1"/>
</dbReference>
<dbReference type="Proteomes" id="UP001060919">
    <property type="component" value="Chromosome"/>
</dbReference>
<dbReference type="SMART" id="SM00028">
    <property type="entry name" value="TPR"/>
    <property type="match status" value="3"/>
</dbReference>
<organism evidence="3 4">
    <name type="scientific">Aureispira anguillae</name>
    <dbReference type="NCBI Taxonomy" id="2864201"/>
    <lineage>
        <taxon>Bacteria</taxon>
        <taxon>Pseudomonadati</taxon>
        <taxon>Bacteroidota</taxon>
        <taxon>Saprospiria</taxon>
        <taxon>Saprospirales</taxon>
        <taxon>Saprospiraceae</taxon>
        <taxon>Aureispira</taxon>
    </lineage>
</organism>
<dbReference type="RefSeq" id="WP_264787886.1">
    <property type="nucleotide sequence ID" value="NZ_AP026867.1"/>
</dbReference>
<dbReference type="InterPro" id="IPR011990">
    <property type="entry name" value="TPR-like_helical_dom_sf"/>
</dbReference>
<dbReference type="KEGG" id="aup:AsAng_0032430"/>
<keyword evidence="4" id="KW-1185">Reference proteome</keyword>
<keyword evidence="2" id="KW-0472">Membrane</keyword>
<gene>
    <name evidence="3" type="ORF">AsAng_0032430</name>
</gene>
<evidence type="ECO:0000313" key="3">
    <source>
        <dbReference type="EMBL" id="BDS12520.1"/>
    </source>
</evidence>
<proteinExistence type="predicted"/>
<protein>
    <submittedName>
        <fullName evidence="3">Tetratricopeptide repeat protein</fullName>
    </submittedName>
</protein>
<feature type="transmembrane region" description="Helical" evidence="2">
    <location>
        <begin position="323"/>
        <end position="343"/>
    </location>
</feature>
<evidence type="ECO:0000313" key="4">
    <source>
        <dbReference type="Proteomes" id="UP001060919"/>
    </source>
</evidence>
<name>A0A916DUG8_9BACT</name>
<dbReference type="EMBL" id="AP026867">
    <property type="protein sequence ID" value="BDS12520.1"/>
    <property type="molecule type" value="Genomic_DNA"/>
</dbReference>
<keyword evidence="2" id="KW-0812">Transmembrane</keyword>
<dbReference type="AlphaFoldDB" id="A0A916DUG8"/>
<accession>A0A916DUG8</accession>
<evidence type="ECO:0000256" key="1">
    <source>
        <dbReference type="PROSITE-ProRule" id="PRU00339"/>
    </source>
</evidence>
<keyword evidence="1" id="KW-0802">TPR repeat</keyword>
<sequence>MRVSVFILFLNSIIIAPVLAHNLYNITPQNNNENSPRNIPTITYTFNTSFAQQFVAHFDLNQPNSYPFQDLSDAAVYLTQLGETEKALDILQWLHQQHPQEYKIAANLGATHELKGDLDSAEHYIRKALDLSTDSTQKSAWVNLKIIAAKRSLNKNPNWLLENKVLNLNWDTSFYNNGLTLNDNNHQQDSLRLMRYKIYQNQFDTLWHIGTQMQKRIPYLQTPNLLVANIMKELADYFSITLSIKDAFIAYKIAIYYDPNDQLNTLAALNQLMPHFKKYEFDEAIFQQNFHPALASTELDKKYLPQYRGQPNINTNNQAMSPLFWQAGLAILILILIAGRIIWLDRKT</sequence>